<feature type="signal peptide" evidence="1">
    <location>
        <begin position="1"/>
        <end position="21"/>
    </location>
</feature>
<gene>
    <name evidence="2" type="ORF">UY28_C0004G0031</name>
</gene>
<sequence>MFNWKKLFGSLLLFAVLVAPARADIYLDTTSRSLEVLLGGAVTTNQLPVVVSYTDLNNSTFAATAAASSNTVTNSTTPVTVAAAPGATTTRVVKYFSTYNADTAPATVTVRYNDNTTTRIEIKVTLQTGESLFYGGAKWYVTTASGGIKSTGVSSLTGTANEITVSTPTGDPVLSLPAALTLTDKTVTGGTLSGVTLSGATTLGNITVATPWTVTETSERLRLVSGALLLATTVNTGTVAGALVLANNTPIQAVIGSGISVVGLWKLLSTNGAAIGSGTSASVAVDGTLTITDMQKGVVIIGESSFDACAVFIVNAGSTTEWNDPQGIFSNTVDTASSINVYITGGNLTIQNKRAGALTFQYIILKMGSF</sequence>
<name>A0A0G1X6P9_9BACT</name>
<keyword evidence="1" id="KW-0732">Signal</keyword>
<evidence type="ECO:0000313" key="3">
    <source>
        <dbReference type="Proteomes" id="UP000034694"/>
    </source>
</evidence>
<keyword evidence="2" id="KW-0946">Virion</keyword>
<evidence type="ECO:0000313" key="2">
    <source>
        <dbReference type="EMBL" id="KKU98293.1"/>
    </source>
</evidence>
<dbReference type="PATRIC" id="fig|1618362.3.peg.167"/>
<protein>
    <submittedName>
        <fullName evidence="2">Envelope glycoprotein J</fullName>
    </submittedName>
</protein>
<dbReference type="Proteomes" id="UP000034694">
    <property type="component" value="Unassembled WGS sequence"/>
</dbReference>
<dbReference type="AlphaFoldDB" id="A0A0G1X6P9"/>
<feature type="chain" id="PRO_5002540667" evidence="1">
    <location>
        <begin position="22"/>
        <end position="370"/>
    </location>
</feature>
<keyword evidence="2" id="KW-0261">Viral envelope protein</keyword>
<dbReference type="EMBL" id="LCPK01000004">
    <property type="protein sequence ID" value="KKU98293.1"/>
    <property type="molecule type" value="Genomic_DNA"/>
</dbReference>
<accession>A0A0G1X6P9</accession>
<proteinExistence type="predicted"/>
<reference evidence="2 3" key="1">
    <citation type="journal article" date="2015" name="Nature">
        <title>rRNA introns, odd ribosomes, and small enigmatic genomes across a large radiation of phyla.</title>
        <authorList>
            <person name="Brown C.T."/>
            <person name="Hug L.A."/>
            <person name="Thomas B.C."/>
            <person name="Sharon I."/>
            <person name="Castelle C.J."/>
            <person name="Singh A."/>
            <person name="Wilkins M.J."/>
            <person name="Williams K.H."/>
            <person name="Banfield J.F."/>
        </authorList>
    </citation>
    <scope>NUCLEOTIDE SEQUENCE [LARGE SCALE GENOMIC DNA]</scope>
</reference>
<organism evidence="2 3">
    <name type="scientific">Candidatus Amesbacteria bacterium GW2011_GWB1_48_13</name>
    <dbReference type="NCBI Taxonomy" id="1618362"/>
    <lineage>
        <taxon>Bacteria</taxon>
        <taxon>Candidatus Amesiibacteriota</taxon>
    </lineage>
</organism>
<comment type="caution">
    <text evidence="2">The sequence shown here is derived from an EMBL/GenBank/DDBJ whole genome shotgun (WGS) entry which is preliminary data.</text>
</comment>
<evidence type="ECO:0000256" key="1">
    <source>
        <dbReference type="SAM" id="SignalP"/>
    </source>
</evidence>